<dbReference type="InterPro" id="IPR018392">
    <property type="entry name" value="LysM"/>
</dbReference>
<dbReference type="InterPro" id="IPR036779">
    <property type="entry name" value="LysM_dom_sf"/>
</dbReference>
<dbReference type="Pfam" id="PF01476">
    <property type="entry name" value="LysM"/>
    <property type="match status" value="4"/>
</dbReference>
<dbReference type="PANTHER" id="PTHR33734:SF22">
    <property type="entry name" value="MEMBRANE-BOUND LYTIC MUREIN TRANSGLYCOSYLASE D"/>
    <property type="match status" value="1"/>
</dbReference>
<dbReference type="SMART" id="SM00257">
    <property type="entry name" value="LysM"/>
    <property type="match status" value="4"/>
</dbReference>
<organism evidence="2 3">
    <name type="scientific">Natronincola peptidivorans</name>
    <dbReference type="NCBI Taxonomy" id="426128"/>
    <lineage>
        <taxon>Bacteria</taxon>
        <taxon>Bacillati</taxon>
        <taxon>Bacillota</taxon>
        <taxon>Clostridia</taxon>
        <taxon>Peptostreptococcales</taxon>
        <taxon>Natronincolaceae</taxon>
        <taxon>Natronincola</taxon>
    </lineage>
</organism>
<evidence type="ECO:0000313" key="2">
    <source>
        <dbReference type="EMBL" id="SET61107.1"/>
    </source>
</evidence>
<dbReference type="PANTHER" id="PTHR33734">
    <property type="entry name" value="LYSM DOMAIN-CONTAINING GPI-ANCHORED PROTEIN 2"/>
    <property type="match status" value="1"/>
</dbReference>
<accession>A0A1I0FSG5</accession>
<dbReference type="Gene3D" id="3.10.350.10">
    <property type="entry name" value="LysM domain"/>
    <property type="match status" value="4"/>
</dbReference>
<dbReference type="PROSITE" id="PS51782">
    <property type="entry name" value="LYSM"/>
    <property type="match status" value="4"/>
</dbReference>
<dbReference type="RefSeq" id="WP_090445679.1">
    <property type="nucleotide sequence ID" value="NZ_FOHU01000016.1"/>
</dbReference>
<feature type="domain" description="LysM" evidence="1">
    <location>
        <begin position="606"/>
        <end position="650"/>
    </location>
</feature>
<dbReference type="Proteomes" id="UP000199568">
    <property type="component" value="Unassembled WGS sequence"/>
</dbReference>
<name>A0A1I0FSG5_9FIRM</name>
<dbReference type="InterPro" id="IPR015943">
    <property type="entry name" value="WD40/YVTN_repeat-like_dom_sf"/>
</dbReference>
<dbReference type="InterPro" id="IPR002372">
    <property type="entry name" value="PQQ_rpt_dom"/>
</dbReference>
<dbReference type="STRING" id="426128.SAMN05660297_02917"/>
<dbReference type="OrthoDB" id="9800780at2"/>
<dbReference type="EMBL" id="FOHU01000016">
    <property type="protein sequence ID" value="SET61107.1"/>
    <property type="molecule type" value="Genomic_DNA"/>
</dbReference>
<dbReference type="AlphaFoldDB" id="A0A1I0FSG5"/>
<feature type="domain" description="LysM" evidence="1">
    <location>
        <begin position="425"/>
        <end position="469"/>
    </location>
</feature>
<dbReference type="CDD" id="cd00118">
    <property type="entry name" value="LysM"/>
    <property type="match status" value="4"/>
</dbReference>
<dbReference type="SUPFAM" id="SSF54106">
    <property type="entry name" value="LysM domain"/>
    <property type="match status" value="4"/>
</dbReference>
<dbReference type="SUPFAM" id="SSF50998">
    <property type="entry name" value="Quinoprotein alcohol dehydrogenase-like"/>
    <property type="match status" value="1"/>
</dbReference>
<gene>
    <name evidence="2" type="ORF">SAMN05660297_02917</name>
</gene>
<keyword evidence="3" id="KW-1185">Reference proteome</keyword>
<evidence type="ECO:0000313" key="3">
    <source>
        <dbReference type="Proteomes" id="UP000199568"/>
    </source>
</evidence>
<feature type="domain" description="LysM" evidence="1">
    <location>
        <begin position="553"/>
        <end position="597"/>
    </location>
</feature>
<evidence type="ECO:0000259" key="1">
    <source>
        <dbReference type="PROSITE" id="PS51782"/>
    </source>
</evidence>
<feature type="domain" description="LysM" evidence="1">
    <location>
        <begin position="489"/>
        <end position="533"/>
    </location>
</feature>
<sequence>MKSKKIHVIMSILLIFTLGMVPLVVHGNSTSWPTHGGGTNSHFSPITIQGNLFVEHNTIVAGNMPRAIEGDTLYATHLSQPGQFYAIDLKSNTIQWEFVTDDSKEIIRVVTAGDMVYISTVNKIYALENRGHQYTVRWMIASSTNEEFGELAVDGDKVFYGSYDDFTRYPLKNNRIIAVDYMTGENKWSYSLGDHTPVPNRLTVGNGKIFFFINNQMTMTTNLYAIDQKTSFVQWVAPIHPNLSPSSGYPVYENGMVFLDVSPSGGKNSVRAFNAETGRLVWEYQLENRFSFSNNIGVVSVSNSSVNFLDNRGNLISLNIYTGRENWKTLYADAINSTQIAISRTPVLLTNNLVILENSQKIKIYDIHTGEKLQELPYGNRGYMPMMIVGNRLIIADKAGIQTLNFIGQQENPKDVIPEDPKVYDTYYVQRGDTLSKIAARFHTTADYLAMVNKIADPNMIYIGQPLKVPSTPVQPVSPSPSVPTPATIEYVVKAGDTLAKIAASQQVTVEAIVSLNGITNPNMIYVGQVLMIPTKSGEPISPAPSVPVPTTIEYVVKAGDTLSKIAAAHQVSLQEIADLNGITNQNMIYVGQKILIPSKETIQTKTHTVVAGESIWTISQLYGVTMDSIIKNNNIANANQLYVGQQLIIK</sequence>
<dbReference type="SMART" id="SM00564">
    <property type="entry name" value="PQQ"/>
    <property type="match status" value="5"/>
</dbReference>
<reference evidence="2 3" key="1">
    <citation type="submission" date="2016-10" db="EMBL/GenBank/DDBJ databases">
        <authorList>
            <person name="de Groot N.N."/>
        </authorList>
    </citation>
    <scope>NUCLEOTIDE SEQUENCE [LARGE SCALE GENOMIC DNA]</scope>
    <source>
        <strain evidence="2 3">DSM 18979</strain>
    </source>
</reference>
<protein>
    <submittedName>
        <fullName evidence="2">Outer membrane protein assembly factor BamB, contains PQQ-like beta-propeller repeat</fullName>
    </submittedName>
</protein>
<dbReference type="InterPro" id="IPR011047">
    <property type="entry name" value="Quinoprotein_ADH-like_sf"/>
</dbReference>
<proteinExistence type="predicted"/>
<dbReference type="InterPro" id="IPR018391">
    <property type="entry name" value="PQQ_b-propeller_rpt"/>
</dbReference>
<dbReference type="Gene3D" id="2.130.10.10">
    <property type="entry name" value="YVTN repeat-like/Quinoprotein amine dehydrogenase"/>
    <property type="match status" value="1"/>
</dbReference>
<dbReference type="Pfam" id="PF13360">
    <property type="entry name" value="PQQ_2"/>
    <property type="match status" value="1"/>
</dbReference>